<dbReference type="Gene3D" id="3.40.50.2300">
    <property type="match status" value="2"/>
</dbReference>
<dbReference type="Proteomes" id="UP000320386">
    <property type="component" value="Chromosome"/>
</dbReference>
<dbReference type="PANTHER" id="PTHR30146">
    <property type="entry name" value="LACI-RELATED TRANSCRIPTIONAL REPRESSOR"/>
    <property type="match status" value="1"/>
</dbReference>
<evidence type="ECO:0000256" key="1">
    <source>
        <dbReference type="ARBA" id="ARBA00023015"/>
    </source>
</evidence>
<dbReference type="InterPro" id="IPR036388">
    <property type="entry name" value="WH-like_DNA-bd_sf"/>
</dbReference>
<gene>
    <name evidence="5" type="primary">araR_3</name>
    <name evidence="5" type="ORF">Pan265_28680</name>
</gene>
<dbReference type="SUPFAM" id="SSF46785">
    <property type="entry name" value="Winged helix' DNA-binding domain"/>
    <property type="match status" value="1"/>
</dbReference>
<feature type="domain" description="HTH gntR-type" evidence="4">
    <location>
        <begin position="16"/>
        <end position="84"/>
    </location>
</feature>
<dbReference type="CDD" id="cd06267">
    <property type="entry name" value="PBP1_LacI_sugar_binding-like"/>
    <property type="match status" value="1"/>
</dbReference>
<evidence type="ECO:0000259" key="4">
    <source>
        <dbReference type="PROSITE" id="PS50949"/>
    </source>
</evidence>
<dbReference type="KEGG" id="mcad:Pan265_28680"/>
<dbReference type="InterPro" id="IPR036390">
    <property type="entry name" value="WH_DNA-bd_sf"/>
</dbReference>
<dbReference type="RefSeq" id="WP_236254489.1">
    <property type="nucleotide sequence ID" value="NZ_CP036280.1"/>
</dbReference>
<evidence type="ECO:0000256" key="2">
    <source>
        <dbReference type="ARBA" id="ARBA00023125"/>
    </source>
</evidence>
<dbReference type="GO" id="GO:0003700">
    <property type="term" value="F:DNA-binding transcription factor activity"/>
    <property type="evidence" value="ECO:0007669"/>
    <property type="project" value="InterPro"/>
</dbReference>
<dbReference type="InterPro" id="IPR028082">
    <property type="entry name" value="Peripla_BP_I"/>
</dbReference>
<protein>
    <submittedName>
        <fullName evidence="5">Arabinose metabolism transcriptional repressor</fullName>
    </submittedName>
</protein>
<sequence length="364" mass="40207">MTDDQQLKPVKPQQGRPLYETVKEAVIAAIDAGVFRAGERIPSTKELSQQLSVSLVTAHRALQDLVSIGILDRRQGRGTFVIDRKDRPRQLRRIGVLFNEQASIADYYHGQVLEGIRQRSDDSLIEPTILPWGTRQPPNCKGFLLINPPDQHIEELSAEVDGRAPMLVIGARSSVSTIASVGIDNHDVSRQAVEYLHHLGHRRIAYVGGMNDLSDTRDRRRGFDEICKRLDIAVSGDRTVEASSWRLASEDKDRLVGILESKDRPTAIFAAGYYLALDVYEVAGRMNLRVPEDLSVVAVDDPPSAEHLSPRLTTIHQPLVDLGRVAVDTMVRLLDGGSMPTVADTVLRTHLIARDSASAPPEDA</sequence>
<dbReference type="PANTHER" id="PTHR30146:SF109">
    <property type="entry name" value="HTH-TYPE TRANSCRIPTIONAL REGULATOR GALS"/>
    <property type="match status" value="1"/>
</dbReference>
<proteinExistence type="predicted"/>
<dbReference type="GO" id="GO:0000976">
    <property type="term" value="F:transcription cis-regulatory region binding"/>
    <property type="evidence" value="ECO:0007669"/>
    <property type="project" value="TreeGrafter"/>
</dbReference>
<evidence type="ECO:0000256" key="3">
    <source>
        <dbReference type="ARBA" id="ARBA00023163"/>
    </source>
</evidence>
<dbReference type="PROSITE" id="PS50949">
    <property type="entry name" value="HTH_GNTR"/>
    <property type="match status" value="1"/>
</dbReference>
<dbReference type="Pfam" id="PF13377">
    <property type="entry name" value="Peripla_BP_3"/>
    <property type="match status" value="1"/>
</dbReference>
<keyword evidence="2" id="KW-0238">DNA-binding</keyword>
<dbReference type="InterPro" id="IPR000524">
    <property type="entry name" value="Tscrpt_reg_HTH_GntR"/>
</dbReference>
<dbReference type="AlphaFoldDB" id="A0A518C197"/>
<organism evidence="5 6">
    <name type="scientific">Mucisphaera calidilacus</name>
    <dbReference type="NCBI Taxonomy" id="2527982"/>
    <lineage>
        <taxon>Bacteria</taxon>
        <taxon>Pseudomonadati</taxon>
        <taxon>Planctomycetota</taxon>
        <taxon>Phycisphaerae</taxon>
        <taxon>Phycisphaerales</taxon>
        <taxon>Phycisphaeraceae</taxon>
        <taxon>Mucisphaera</taxon>
    </lineage>
</organism>
<dbReference type="InterPro" id="IPR046335">
    <property type="entry name" value="LacI/GalR-like_sensor"/>
</dbReference>
<evidence type="ECO:0000313" key="6">
    <source>
        <dbReference type="Proteomes" id="UP000320386"/>
    </source>
</evidence>
<dbReference type="Pfam" id="PF00392">
    <property type="entry name" value="GntR"/>
    <property type="match status" value="1"/>
</dbReference>
<dbReference type="CDD" id="cd07377">
    <property type="entry name" value="WHTH_GntR"/>
    <property type="match status" value="1"/>
</dbReference>
<keyword evidence="3" id="KW-0804">Transcription</keyword>
<evidence type="ECO:0000313" key="5">
    <source>
        <dbReference type="EMBL" id="QDU72990.1"/>
    </source>
</evidence>
<accession>A0A518C197</accession>
<dbReference type="Gene3D" id="1.10.10.10">
    <property type="entry name" value="Winged helix-like DNA-binding domain superfamily/Winged helix DNA-binding domain"/>
    <property type="match status" value="1"/>
</dbReference>
<dbReference type="EMBL" id="CP036280">
    <property type="protein sequence ID" value="QDU72990.1"/>
    <property type="molecule type" value="Genomic_DNA"/>
</dbReference>
<reference evidence="5 6" key="1">
    <citation type="submission" date="2019-02" db="EMBL/GenBank/DDBJ databases">
        <title>Deep-cultivation of Planctomycetes and their phenomic and genomic characterization uncovers novel biology.</title>
        <authorList>
            <person name="Wiegand S."/>
            <person name="Jogler M."/>
            <person name="Boedeker C."/>
            <person name="Pinto D."/>
            <person name="Vollmers J."/>
            <person name="Rivas-Marin E."/>
            <person name="Kohn T."/>
            <person name="Peeters S.H."/>
            <person name="Heuer A."/>
            <person name="Rast P."/>
            <person name="Oberbeckmann S."/>
            <person name="Bunk B."/>
            <person name="Jeske O."/>
            <person name="Meyerdierks A."/>
            <person name="Storesund J.E."/>
            <person name="Kallscheuer N."/>
            <person name="Luecker S."/>
            <person name="Lage O.M."/>
            <person name="Pohl T."/>
            <person name="Merkel B.J."/>
            <person name="Hornburger P."/>
            <person name="Mueller R.-W."/>
            <person name="Bruemmer F."/>
            <person name="Labrenz M."/>
            <person name="Spormann A.M."/>
            <person name="Op den Camp H."/>
            <person name="Overmann J."/>
            <person name="Amann R."/>
            <person name="Jetten M.S.M."/>
            <person name="Mascher T."/>
            <person name="Medema M.H."/>
            <person name="Devos D.P."/>
            <person name="Kaster A.-K."/>
            <person name="Ovreas L."/>
            <person name="Rohde M."/>
            <person name="Galperin M.Y."/>
            <person name="Jogler C."/>
        </authorList>
    </citation>
    <scope>NUCLEOTIDE SEQUENCE [LARGE SCALE GENOMIC DNA]</scope>
    <source>
        <strain evidence="5 6">Pan265</strain>
    </source>
</reference>
<name>A0A518C197_9BACT</name>
<dbReference type="SMART" id="SM00345">
    <property type="entry name" value="HTH_GNTR"/>
    <property type="match status" value="1"/>
</dbReference>
<keyword evidence="6" id="KW-1185">Reference proteome</keyword>
<dbReference type="SUPFAM" id="SSF53822">
    <property type="entry name" value="Periplasmic binding protein-like I"/>
    <property type="match status" value="1"/>
</dbReference>
<keyword evidence="1" id="KW-0805">Transcription regulation</keyword>